<name>Q2LUF1_SYNAS</name>
<dbReference type="RefSeq" id="WP_011417737.1">
    <property type="nucleotide sequence ID" value="NC_007759.1"/>
</dbReference>
<organism evidence="1 2">
    <name type="scientific">Syntrophus aciditrophicus (strain SB)</name>
    <dbReference type="NCBI Taxonomy" id="56780"/>
    <lineage>
        <taxon>Bacteria</taxon>
        <taxon>Pseudomonadati</taxon>
        <taxon>Thermodesulfobacteriota</taxon>
        <taxon>Syntrophia</taxon>
        <taxon>Syntrophales</taxon>
        <taxon>Syntrophaceae</taxon>
        <taxon>Syntrophus</taxon>
    </lineage>
</organism>
<accession>Q2LUF1</accession>
<keyword evidence="2" id="KW-1185">Reference proteome</keyword>
<dbReference type="InParanoid" id="Q2LUF1"/>
<dbReference type="HOGENOM" id="CLU_891175_0_0_7"/>
<dbReference type="Proteomes" id="UP000001933">
    <property type="component" value="Chromosome"/>
</dbReference>
<proteinExistence type="predicted"/>
<dbReference type="AlphaFoldDB" id="Q2LUF1"/>
<dbReference type="KEGG" id="sat:SYN_01082"/>
<dbReference type="EMBL" id="CP000252">
    <property type="protein sequence ID" value="ABC77715.1"/>
    <property type="molecule type" value="Genomic_DNA"/>
</dbReference>
<sequence length="312" mass="36047">MTERIQAADDLLLRWHELERHTERLKNDLIRMDTDIDLKKAESAYASLMRLYVMQLSLRAQAEDIIQTIPDYDPDYELASEIRILIALIEILFSPRFDITGKYGKSVAEAFRDSGIPLSRQLAFLVLAAFCELYLQHAKNKNAIFPLNEWLCFKSVCAQCLSDYLDCIDQICSVYDQHLSFSKDLASHEEITLALKELVKIGWERHQGLRIAKFLYQRAHGQETEEDERVLSEEVRNNLAKFNIRLKRRMKLTCITGFVSGYCTERGCPKRFVVQAEIRNQLRALEPAICPECGIAIIPEKIMTILKGELKE</sequence>
<reference evidence="1 2" key="1">
    <citation type="journal article" date="2007" name="Proc. Natl. Acad. Sci. U.S.A.">
        <title>The genome of Syntrophus aciditrophicus: life at the thermodynamic limit of microbial growth.</title>
        <authorList>
            <person name="McInerney M.J."/>
            <person name="Rohlin L."/>
            <person name="Mouttaki H."/>
            <person name="Kim U."/>
            <person name="Krupp R.S."/>
            <person name="Rios-Hernandez L."/>
            <person name="Sieber J."/>
            <person name="Struchtemeyer C.G."/>
            <person name="Bhattacharyya A."/>
            <person name="Campbell J.W."/>
            <person name="Gunsalus R.P."/>
        </authorList>
    </citation>
    <scope>NUCLEOTIDE SEQUENCE [LARGE SCALE GENOMIC DNA]</scope>
    <source>
        <strain evidence="1 2">SB</strain>
    </source>
</reference>
<evidence type="ECO:0000313" key="1">
    <source>
        <dbReference type="EMBL" id="ABC77715.1"/>
    </source>
</evidence>
<protein>
    <submittedName>
        <fullName evidence="1">Hypothetical cytosolic protein</fullName>
    </submittedName>
</protein>
<gene>
    <name evidence="1" type="ORF">SYN_01082</name>
</gene>
<evidence type="ECO:0000313" key="2">
    <source>
        <dbReference type="Proteomes" id="UP000001933"/>
    </source>
</evidence>